<dbReference type="GO" id="GO:0016740">
    <property type="term" value="F:transferase activity"/>
    <property type="evidence" value="ECO:0007669"/>
    <property type="project" value="InterPro"/>
</dbReference>
<gene>
    <name evidence="3" type="ORF">FF124_06600</name>
</gene>
<proteinExistence type="predicted"/>
<name>A0A5C4JVV3_9HYPH</name>
<feature type="domain" description="L,D-TPase catalytic" evidence="2">
    <location>
        <begin position="12"/>
        <end position="191"/>
    </location>
</feature>
<organism evidence="3 4">
    <name type="scientific">Martelella lutilitoris</name>
    <dbReference type="NCBI Taxonomy" id="2583532"/>
    <lineage>
        <taxon>Bacteria</taxon>
        <taxon>Pseudomonadati</taxon>
        <taxon>Pseudomonadota</taxon>
        <taxon>Alphaproteobacteria</taxon>
        <taxon>Hyphomicrobiales</taxon>
        <taxon>Aurantimonadaceae</taxon>
        <taxon>Martelella</taxon>
    </lineage>
</organism>
<dbReference type="InterPro" id="IPR005490">
    <property type="entry name" value="LD_TPept_cat_dom"/>
</dbReference>
<keyword evidence="4" id="KW-1185">Reference proteome</keyword>
<evidence type="ECO:0000313" key="4">
    <source>
        <dbReference type="Proteomes" id="UP000307874"/>
    </source>
</evidence>
<comment type="pathway">
    <text evidence="1">Cell wall biogenesis; peptidoglycan biosynthesis.</text>
</comment>
<dbReference type="GO" id="GO:0009252">
    <property type="term" value="P:peptidoglycan biosynthetic process"/>
    <property type="evidence" value="ECO:0007669"/>
    <property type="project" value="UniProtKB-KW"/>
</dbReference>
<reference evidence="3 4" key="2">
    <citation type="submission" date="2019-06" db="EMBL/GenBank/DDBJ databases">
        <title>Martelella lutilitoris sp. nov., isolated from a tidal mudflat.</title>
        <authorList>
            <person name="Kim Y.-J."/>
        </authorList>
    </citation>
    <scope>NUCLEOTIDE SEQUENCE [LARGE SCALE GENOMIC DNA]</scope>
    <source>
        <strain evidence="3 4">GH2-6</strain>
    </source>
</reference>
<dbReference type="GO" id="GO:0008360">
    <property type="term" value="P:regulation of cell shape"/>
    <property type="evidence" value="ECO:0007669"/>
    <property type="project" value="UniProtKB-UniRule"/>
</dbReference>
<keyword evidence="1" id="KW-0573">Peptidoglycan synthesis</keyword>
<dbReference type="PANTHER" id="PTHR38589:SF1">
    <property type="entry name" value="BLR0621 PROTEIN"/>
    <property type="match status" value="1"/>
</dbReference>
<reference evidence="3 4" key="1">
    <citation type="submission" date="2019-05" db="EMBL/GenBank/DDBJ databases">
        <authorList>
            <person name="Lee S.D."/>
        </authorList>
    </citation>
    <scope>NUCLEOTIDE SEQUENCE [LARGE SCALE GENOMIC DNA]</scope>
    <source>
        <strain evidence="3 4">GH2-6</strain>
    </source>
</reference>
<sequence length="192" mass="21105">MISRTKQKKVKKPIKTRRSNGTVIAVRRAPGGPNRAILAFGPLRFPAAIGRGGISTRKREGDGATPLAIMPLAGGLVRDRLPIPPQSPLGLRRIRPDDGWCDAPSDPNYNRAVRLPFSASHERLRRDDGIYDIVIILDWNMRRRIKGRGSAVFFHLARPGFEPTAGCVAIAPSAMRVLLPHLKRGMRLAVLG</sequence>
<feature type="active site" description="Proton donor/acceptor" evidence="1">
    <location>
        <position position="155"/>
    </location>
</feature>
<dbReference type="PROSITE" id="PS52029">
    <property type="entry name" value="LD_TPASE"/>
    <property type="match status" value="1"/>
</dbReference>
<protein>
    <recommendedName>
        <fullName evidence="2">L,D-TPase catalytic domain-containing protein</fullName>
    </recommendedName>
</protein>
<dbReference type="EMBL" id="VCLB01000003">
    <property type="protein sequence ID" value="TNB48789.1"/>
    <property type="molecule type" value="Genomic_DNA"/>
</dbReference>
<dbReference type="AlphaFoldDB" id="A0A5C4JVV3"/>
<evidence type="ECO:0000259" key="2">
    <source>
        <dbReference type="PROSITE" id="PS52029"/>
    </source>
</evidence>
<keyword evidence="1" id="KW-0133">Cell shape</keyword>
<dbReference type="OrthoDB" id="9804204at2"/>
<accession>A0A5C4JVV3</accession>
<dbReference type="Pfam" id="PF03734">
    <property type="entry name" value="YkuD"/>
    <property type="match status" value="1"/>
</dbReference>
<evidence type="ECO:0000313" key="3">
    <source>
        <dbReference type="EMBL" id="TNB48789.1"/>
    </source>
</evidence>
<keyword evidence="1" id="KW-0961">Cell wall biogenesis/degradation</keyword>
<dbReference type="Proteomes" id="UP000307874">
    <property type="component" value="Unassembled WGS sequence"/>
</dbReference>
<evidence type="ECO:0000256" key="1">
    <source>
        <dbReference type="PROSITE-ProRule" id="PRU01373"/>
    </source>
</evidence>
<feature type="active site" description="Nucleophile" evidence="1">
    <location>
        <position position="167"/>
    </location>
</feature>
<comment type="caution">
    <text evidence="3">The sequence shown here is derived from an EMBL/GenBank/DDBJ whole genome shotgun (WGS) entry which is preliminary data.</text>
</comment>
<dbReference type="PANTHER" id="PTHR38589">
    <property type="entry name" value="BLR0621 PROTEIN"/>
    <property type="match status" value="1"/>
</dbReference>
<dbReference type="GO" id="GO:0071555">
    <property type="term" value="P:cell wall organization"/>
    <property type="evidence" value="ECO:0007669"/>
    <property type="project" value="UniProtKB-UniRule"/>
</dbReference>